<sequence length="222" mass="24060">MRSIAGFNGSAISGSFAAGEPISASALNKLSSGIDNAKTQFSNDIHFNSGTGGVTYSLPQQVYVSTPGGQFNPYDAGDGNFSVIPGTLNSLIPCVGGFGDATKLMTASPAPKTPYDWSAEDTQGYKSCYIYLQASPAAGSGGRIWPSSDFTSNLYPAIYGYPYTMDDDDTTGYILLALAKKKTNVDPTKEFVEWTFFINNSLWSERHKYSQPDSAYYYFYRV</sequence>
<protein>
    <submittedName>
        <fullName evidence="1">Uncharacterized protein</fullName>
    </submittedName>
</protein>
<organism evidence="1">
    <name type="scientific">uncultured Caudovirales phage</name>
    <dbReference type="NCBI Taxonomy" id="2100421"/>
    <lineage>
        <taxon>Viruses</taxon>
        <taxon>Duplodnaviria</taxon>
        <taxon>Heunggongvirae</taxon>
        <taxon>Uroviricota</taxon>
        <taxon>Caudoviricetes</taxon>
        <taxon>Peduoviridae</taxon>
        <taxon>Maltschvirus</taxon>
        <taxon>Maltschvirus maltsch</taxon>
    </lineage>
</organism>
<accession>A0A6J5S3U8</accession>
<gene>
    <name evidence="1" type="ORF">UFOVP1370_37</name>
</gene>
<dbReference type="EMBL" id="LR797325">
    <property type="protein sequence ID" value="CAB4202790.1"/>
    <property type="molecule type" value="Genomic_DNA"/>
</dbReference>
<proteinExistence type="predicted"/>
<evidence type="ECO:0000313" key="1">
    <source>
        <dbReference type="EMBL" id="CAB4202790.1"/>
    </source>
</evidence>
<reference evidence="1" key="1">
    <citation type="submission" date="2020-05" db="EMBL/GenBank/DDBJ databases">
        <authorList>
            <person name="Chiriac C."/>
            <person name="Salcher M."/>
            <person name="Ghai R."/>
            <person name="Kavagutti S V."/>
        </authorList>
    </citation>
    <scope>NUCLEOTIDE SEQUENCE</scope>
</reference>
<name>A0A6J5S3U8_9CAUD</name>